<dbReference type="UniPathway" id="UPA00251">
    <property type="reaction ID" value="UER00323"/>
</dbReference>
<dbReference type="InterPro" id="IPR004558">
    <property type="entry name" value="Coprogen_oxidase_HemN"/>
</dbReference>
<evidence type="ECO:0000256" key="5">
    <source>
        <dbReference type="ARBA" id="ARBA00022485"/>
    </source>
</evidence>
<evidence type="ECO:0000256" key="4">
    <source>
        <dbReference type="ARBA" id="ARBA00011245"/>
    </source>
</evidence>
<comment type="catalytic activity">
    <reaction evidence="14 15">
        <text>coproporphyrinogen III + 2 S-adenosyl-L-methionine = protoporphyrinogen IX + 2 5'-deoxyadenosine + 2 L-methionine + 2 CO2</text>
        <dbReference type="Rhea" id="RHEA:15425"/>
        <dbReference type="ChEBI" id="CHEBI:16526"/>
        <dbReference type="ChEBI" id="CHEBI:17319"/>
        <dbReference type="ChEBI" id="CHEBI:57307"/>
        <dbReference type="ChEBI" id="CHEBI:57309"/>
        <dbReference type="ChEBI" id="CHEBI:57844"/>
        <dbReference type="ChEBI" id="CHEBI:59789"/>
        <dbReference type="EC" id="1.3.98.3"/>
    </reaction>
</comment>
<evidence type="ECO:0000256" key="14">
    <source>
        <dbReference type="ARBA" id="ARBA00048321"/>
    </source>
</evidence>
<dbReference type="SUPFAM" id="SSF102114">
    <property type="entry name" value="Radical SAM enzymes"/>
    <property type="match status" value="1"/>
</dbReference>
<dbReference type="Pfam" id="PF04055">
    <property type="entry name" value="Radical_SAM"/>
    <property type="match status" value="1"/>
</dbReference>
<keyword evidence="6 15" id="KW-0963">Cytoplasm</keyword>
<keyword evidence="7 15" id="KW-0949">S-adenosyl-L-methionine</keyword>
<keyword evidence="20" id="KW-1185">Reference proteome</keyword>
<proteinExistence type="inferred from homology"/>
<feature type="binding site" evidence="16">
    <location>
        <position position="148"/>
    </location>
    <ligand>
        <name>S-adenosyl-L-methionine</name>
        <dbReference type="ChEBI" id="CHEBI:59789"/>
        <label>1</label>
    </ligand>
</feature>
<reference evidence="19 20" key="1">
    <citation type="submission" date="2016-10" db="EMBL/GenBank/DDBJ databases">
        <authorList>
            <person name="de Groot N.N."/>
        </authorList>
    </citation>
    <scope>NUCLEOTIDE SEQUENCE [LARGE SCALE GENOMIC DNA]</scope>
    <source>
        <strain evidence="19 20">HL3</strain>
    </source>
</reference>
<dbReference type="InterPro" id="IPR034505">
    <property type="entry name" value="Coproporphyrinogen-III_oxidase"/>
</dbReference>
<dbReference type="GO" id="GO:0004109">
    <property type="term" value="F:coproporphyrinogen oxidase activity"/>
    <property type="evidence" value="ECO:0007669"/>
    <property type="project" value="InterPro"/>
</dbReference>
<comment type="cofactor">
    <cofactor evidence="15 17">
        <name>[4Fe-4S] cluster</name>
        <dbReference type="ChEBI" id="CHEBI:49883"/>
    </cofactor>
    <text evidence="15 17">Binds 1 [4Fe-4S] cluster. The cluster is coordinated with 3 cysteines and an exchangeable S-adenosyl-L-methionine.</text>
</comment>
<feature type="binding site" evidence="17">
    <location>
        <position position="66"/>
    </location>
    <ligand>
        <name>[4Fe-4S] cluster</name>
        <dbReference type="ChEBI" id="CHEBI:49883"/>
        <note>4Fe-4S-S-AdoMet</note>
    </ligand>
</feature>
<evidence type="ECO:0000256" key="15">
    <source>
        <dbReference type="PIRNR" id="PIRNR000167"/>
    </source>
</evidence>
<feature type="binding site" evidence="17">
    <location>
        <position position="69"/>
    </location>
    <ligand>
        <name>[4Fe-4S] cluster</name>
        <dbReference type="ChEBI" id="CHEBI:49883"/>
        <note>4Fe-4S-S-AdoMet</note>
    </ligand>
</feature>
<accession>A0A1I1N5P2</accession>
<keyword evidence="9 15" id="KW-0560">Oxidoreductase</keyword>
<evidence type="ECO:0000256" key="2">
    <source>
        <dbReference type="ARBA" id="ARBA00004785"/>
    </source>
</evidence>
<dbReference type="GO" id="GO:0051989">
    <property type="term" value="F:coproporphyrinogen dehydrogenase activity"/>
    <property type="evidence" value="ECO:0007669"/>
    <property type="project" value="UniProtKB-EC"/>
</dbReference>
<dbReference type="GO" id="GO:0046872">
    <property type="term" value="F:metal ion binding"/>
    <property type="evidence" value="ECO:0007669"/>
    <property type="project" value="UniProtKB-KW"/>
</dbReference>
<dbReference type="SFLD" id="SFLDS00029">
    <property type="entry name" value="Radical_SAM"/>
    <property type="match status" value="1"/>
</dbReference>
<keyword evidence="11 15" id="KW-0411">Iron-sulfur</keyword>
<dbReference type="STRING" id="1123397.SAMN05660831_00122"/>
<comment type="similarity">
    <text evidence="3 15">Belongs to the anaerobic coproporphyrinogen-III oxidase family.</text>
</comment>
<dbReference type="InterPro" id="IPR023404">
    <property type="entry name" value="rSAM_horseshoe"/>
</dbReference>
<dbReference type="InterPro" id="IPR058240">
    <property type="entry name" value="rSAM_sf"/>
</dbReference>
<feature type="binding site" evidence="17">
    <location>
        <position position="62"/>
    </location>
    <ligand>
        <name>[4Fe-4S] cluster</name>
        <dbReference type="ChEBI" id="CHEBI:49883"/>
        <note>4Fe-4S-S-AdoMet</note>
    </ligand>
</feature>
<dbReference type="AlphaFoldDB" id="A0A1I1N5P2"/>
<evidence type="ECO:0000256" key="12">
    <source>
        <dbReference type="ARBA" id="ARBA00023244"/>
    </source>
</evidence>
<name>A0A1I1N5P2_9GAMM</name>
<dbReference type="Proteomes" id="UP000198611">
    <property type="component" value="Unassembled WGS sequence"/>
</dbReference>
<dbReference type="EMBL" id="FOMJ01000001">
    <property type="protein sequence ID" value="SFC92991.1"/>
    <property type="molecule type" value="Genomic_DNA"/>
</dbReference>
<evidence type="ECO:0000256" key="7">
    <source>
        <dbReference type="ARBA" id="ARBA00022691"/>
    </source>
</evidence>
<dbReference type="InterPro" id="IPR006638">
    <property type="entry name" value="Elp3/MiaA/NifB-like_rSAM"/>
</dbReference>
<feature type="binding site" evidence="16">
    <location>
        <begin position="68"/>
        <end position="70"/>
    </location>
    <ligand>
        <name>S-adenosyl-L-methionine</name>
        <dbReference type="ChEBI" id="CHEBI:59789"/>
        <label>2</label>
    </ligand>
</feature>
<dbReference type="PROSITE" id="PS51918">
    <property type="entry name" value="RADICAL_SAM"/>
    <property type="match status" value="1"/>
</dbReference>
<evidence type="ECO:0000313" key="20">
    <source>
        <dbReference type="Proteomes" id="UP000198611"/>
    </source>
</evidence>
<gene>
    <name evidence="19" type="ORF">SAMN05660831_00122</name>
</gene>
<protein>
    <recommendedName>
        <fullName evidence="15">Coproporphyrinogen-III oxidase</fullName>
        <ecNumber evidence="15">1.3.98.3</ecNumber>
    </recommendedName>
</protein>
<feature type="binding site" evidence="16">
    <location>
        <position position="212"/>
    </location>
    <ligand>
        <name>S-adenosyl-L-methionine</name>
        <dbReference type="ChEBI" id="CHEBI:59789"/>
        <label>2</label>
    </ligand>
</feature>
<keyword evidence="8 15" id="KW-0479">Metal-binding</keyword>
<feature type="binding site" evidence="16">
    <location>
        <begin position="114"/>
        <end position="115"/>
    </location>
    <ligand>
        <name>S-adenosyl-L-methionine</name>
        <dbReference type="ChEBI" id="CHEBI:59789"/>
        <label>2</label>
    </ligand>
</feature>
<dbReference type="PIRSF" id="PIRSF000167">
    <property type="entry name" value="HemN"/>
    <property type="match status" value="1"/>
</dbReference>
<evidence type="ECO:0000256" key="17">
    <source>
        <dbReference type="PIRSR" id="PIRSR000167-2"/>
    </source>
</evidence>
<dbReference type="Gene3D" id="1.10.10.920">
    <property type="match status" value="1"/>
</dbReference>
<comment type="subcellular location">
    <subcellularLocation>
        <location evidence="1 15">Cytoplasm</location>
    </subcellularLocation>
</comment>
<dbReference type="GO" id="GO:0005737">
    <property type="term" value="C:cytoplasm"/>
    <property type="evidence" value="ECO:0007669"/>
    <property type="project" value="UniProtKB-SubCell"/>
</dbReference>
<dbReference type="Pfam" id="PF06969">
    <property type="entry name" value="HemN_C"/>
    <property type="match status" value="1"/>
</dbReference>
<dbReference type="CDD" id="cd01335">
    <property type="entry name" value="Radical_SAM"/>
    <property type="match status" value="1"/>
</dbReference>
<dbReference type="RefSeq" id="WP_093426819.1">
    <property type="nucleotide sequence ID" value="NZ_FOMJ01000001.1"/>
</dbReference>
<feature type="binding site" evidence="16">
    <location>
        <position position="175"/>
    </location>
    <ligand>
        <name>S-adenosyl-L-methionine</name>
        <dbReference type="ChEBI" id="CHEBI:59789"/>
        <label>2</label>
    </ligand>
</feature>
<feature type="binding site" evidence="16">
    <location>
        <position position="56"/>
    </location>
    <ligand>
        <name>S-adenosyl-L-methionine</name>
        <dbReference type="ChEBI" id="CHEBI:59789"/>
        <label>1</label>
    </ligand>
</feature>
<dbReference type="FunFam" id="1.10.10.920:FF:000002">
    <property type="entry name" value="Coproporphyrinogen-III oxidase"/>
    <property type="match status" value="1"/>
</dbReference>
<keyword evidence="5 15" id="KW-0004">4Fe-4S</keyword>
<evidence type="ECO:0000256" key="1">
    <source>
        <dbReference type="ARBA" id="ARBA00004496"/>
    </source>
</evidence>
<feature type="binding site" evidence="16">
    <location>
        <position position="113"/>
    </location>
    <ligand>
        <name>S-adenosyl-L-methionine</name>
        <dbReference type="ChEBI" id="CHEBI:59789"/>
        <label>1</label>
    </ligand>
</feature>
<evidence type="ECO:0000256" key="16">
    <source>
        <dbReference type="PIRSR" id="PIRSR000167-1"/>
    </source>
</evidence>
<dbReference type="GO" id="GO:0006782">
    <property type="term" value="P:protoporphyrinogen IX biosynthetic process"/>
    <property type="evidence" value="ECO:0007669"/>
    <property type="project" value="UniProtKB-UniPathway"/>
</dbReference>
<keyword evidence="10 15" id="KW-0408">Iron</keyword>
<dbReference type="InterPro" id="IPR010723">
    <property type="entry name" value="HemN_C"/>
</dbReference>
<dbReference type="SMART" id="SM00729">
    <property type="entry name" value="Elp3"/>
    <property type="match status" value="1"/>
</dbReference>
<dbReference type="NCBIfam" id="TIGR00538">
    <property type="entry name" value="hemN"/>
    <property type="match status" value="1"/>
</dbReference>
<evidence type="ECO:0000256" key="3">
    <source>
        <dbReference type="ARBA" id="ARBA00005493"/>
    </source>
</evidence>
<evidence type="ECO:0000256" key="13">
    <source>
        <dbReference type="ARBA" id="ARBA00024295"/>
    </source>
</evidence>
<feature type="domain" description="Radical SAM core" evidence="18">
    <location>
        <begin position="47"/>
        <end position="283"/>
    </location>
</feature>
<keyword evidence="12 15" id="KW-0627">Porphyrin biosynthesis</keyword>
<dbReference type="GO" id="GO:0051539">
    <property type="term" value="F:4 iron, 4 sulfur cluster binding"/>
    <property type="evidence" value="ECO:0007669"/>
    <property type="project" value="UniProtKB-KW"/>
</dbReference>
<dbReference type="OrthoDB" id="9808022at2"/>
<comment type="function">
    <text evidence="13">Involved in the heme biosynthesis. Catalyzes the anaerobic oxidative decarboxylation of propionate groups of rings A and B of coproporphyrinogen III to yield the vinyl groups in protoporphyrinogen IX.</text>
</comment>
<evidence type="ECO:0000256" key="6">
    <source>
        <dbReference type="ARBA" id="ARBA00022490"/>
    </source>
</evidence>
<evidence type="ECO:0000256" key="8">
    <source>
        <dbReference type="ARBA" id="ARBA00022723"/>
    </source>
</evidence>
<evidence type="ECO:0000256" key="9">
    <source>
        <dbReference type="ARBA" id="ARBA00023002"/>
    </source>
</evidence>
<dbReference type="PANTHER" id="PTHR13932">
    <property type="entry name" value="COPROPORPHYRINIGEN III OXIDASE"/>
    <property type="match status" value="1"/>
</dbReference>
<organism evidence="19 20">
    <name type="scientific">Thiohalospira halophila DSM 15071</name>
    <dbReference type="NCBI Taxonomy" id="1123397"/>
    <lineage>
        <taxon>Bacteria</taxon>
        <taxon>Pseudomonadati</taxon>
        <taxon>Pseudomonadota</taxon>
        <taxon>Gammaproteobacteria</taxon>
        <taxon>Thiohalospirales</taxon>
        <taxon>Thiohalospiraceae</taxon>
        <taxon>Thiohalospira</taxon>
    </lineage>
</organism>
<dbReference type="Gene3D" id="3.80.30.20">
    <property type="entry name" value="tm_1862 like domain"/>
    <property type="match status" value="1"/>
</dbReference>
<feature type="binding site" evidence="16">
    <location>
        <position position="332"/>
    </location>
    <ligand>
        <name>S-adenosyl-L-methionine</name>
        <dbReference type="ChEBI" id="CHEBI:59789"/>
        <label>1</label>
    </ligand>
</feature>
<dbReference type="SFLD" id="SFLDG01065">
    <property type="entry name" value="anaerobic_coproporphyrinogen-I"/>
    <property type="match status" value="1"/>
</dbReference>
<feature type="binding site" evidence="16">
    <location>
        <position position="246"/>
    </location>
    <ligand>
        <name>S-adenosyl-L-methionine</name>
        <dbReference type="ChEBI" id="CHEBI:59789"/>
        <label>2</label>
    </ligand>
</feature>
<sequence length="458" mass="51704">MTDALFNEELIRRYDTSGPRYTSYPTAVQFHEGFGEAEYRAAARATNAGGAPLSLYVHIPFCDTVCFYCACNKVVTKDRSRAGAYLDRVERELALQGGLFDGQRPVDQMHWGGGTPTFLSHGEMERLIEATARHFRLRDDDTGEYALEIDPREVGKDTLHLLRQLGFNRLSIGIQDLDPEVQRAVNRVQPDADTFGALDTARAEGFRSVSVDLMYGLPFQDRQRFARTLDRIIEAAPDRIAVFNYAHMPHYFKPQRRIREEDLPSPQEKLAILHETIDRLTGAGYVYIGMDHFARPDDELARAQADGTLHRNFQGYSTHATCDLVAIGATGIGQVGNTYSQNVRELDDYYAALDAGRLPVFRGLELTFDDRLRRAVITDLICHFQLDTARVSAQWGIDFDDYFAAERAALEPMAADGLVEREGAILRVREPGKLLIRNICMVFDAYLERAEGRHSRVI</sequence>
<evidence type="ECO:0000313" key="19">
    <source>
        <dbReference type="EMBL" id="SFC92991.1"/>
    </source>
</evidence>
<evidence type="ECO:0000256" key="11">
    <source>
        <dbReference type="ARBA" id="ARBA00023014"/>
    </source>
</evidence>
<comment type="pathway">
    <text evidence="2 15">Porphyrin-containing compound metabolism; protoporphyrin-IX biosynthesis; protoporphyrinogen-IX from coproporphyrinogen-III (AdoMet route): step 1/1.</text>
</comment>
<comment type="subunit">
    <text evidence="4">Monomer.</text>
</comment>
<dbReference type="EC" id="1.3.98.3" evidence="15"/>
<evidence type="ECO:0000256" key="10">
    <source>
        <dbReference type="ARBA" id="ARBA00023004"/>
    </source>
</evidence>
<evidence type="ECO:0000259" key="18">
    <source>
        <dbReference type="PROSITE" id="PS51918"/>
    </source>
</evidence>
<dbReference type="PANTHER" id="PTHR13932:SF6">
    <property type="entry name" value="OXYGEN-INDEPENDENT COPROPORPHYRINOGEN III OXIDASE"/>
    <property type="match status" value="1"/>
</dbReference>
<feature type="binding site" evidence="16">
    <location>
        <position position="187"/>
    </location>
    <ligand>
        <name>S-adenosyl-L-methionine</name>
        <dbReference type="ChEBI" id="CHEBI:59789"/>
        <label>2</label>
    </ligand>
</feature>
<dbReference type="InterPro" id="IPR007197">
    <property type="entry name" value="rSAM"/>
</dbReference>